<gene>
    <name evidence="1" type="ORF">LCGC14_1553230</name>
</gene>
<protein>
    <submittedName>
        <fullName evidence="1">Uncharacterized protein</fullName>
    </submittedName>
</protein>
<reference evidence="1" key="1">
    <citation type="journal article" date="2015" name="Nature">
        <title>Complex archaea that bridge the gap between prokaryotes and eukaryotes.</title>
        <authorList>
            <person name="Spang A."/>
            <person name="Saw J.H."/>
            <person name="Jorgensen S.L."/>
            <person name="Zaremba-Niedzwiedzka K."/>
            <person name="Martijn J."/>
            <person name="Lind A.E."/>
            <person name="van Eijk R."/>
            <person name="Schleper C."/>
            <person name="Guy L."/>
            <person name="Ettema T.J."/>
        </authorList>
    </citation>
    <scope>NUCLEOTIDE SEQUENCE</scope>
</reference>
<dbReference type="EMBL" id="LAZR01011900">
    <property type="protein sequence ID" value="KKM54642.1"/>
    <property type="molecule type" value="Genomic_DNA"/>
</dbReference>
<organism evidence="1">
    <name type="scientific">marine sediment metagenome</name>
    <dbReference type="NCBI Taxonomy" id="412755"/>
    <lineage>
        <taxon>unclassified sequences</taxon>
        <taxon>metagenomes</taxon>
        <taxon>ecological metagenomes</taxon>
    </lineage>
</organism>
<sequence length="216" mass="23841">MSTAWTLGTIVSRATAALGNRLDISLSDGSFWGNVAQENVWDAMPHDLQEKLAVSSTTSGENRITLPSGFNEMLNIRLSSSSGSGDVLQLINPDEIDSFINSSATALGIPTHYMPYADFLELRPSPNSAYSIQMRYRAQLGTLLAESDRLSVATRFGEAVFLKTTQLLADNVVRDFNSGAAFGDRFVRFMLQTVPDRALRQRERHDMGVSLPRTYK</sequence>
<proteinExistence type="predicted"/>
<dbReference type="AlphaFoldDB" id="A0A0F9LQI9"/>
<evidence type="ECO:0000313" key="1">
    <source>
        <dbReference type="EMBL" id="KKM54642.1"/>
    </source>
</evidence>
<name>A0A0F9LQI9_9ZZZZ</name>
<dbReference type="InterPro" id="IPR056209">
    <property type="entry name" value="SU10_adaptor"/>
</dbReference>
<accession>A0A0F9LQI9</accession>
<dbReference type="Pfam" id="PF24175">
    <property type="entry name" value="SU10_adaptor"/>
    <property type="match status" value="1"/>
</dbReference>
<comment type="caution">
    <text evidence="1">The sequence shown here is derived from an EMBL/GenBank/DDBJ whole genome shotgun (WGS) entry which is preliminary data.</text>
</comment>